<evidence type="ECO:0000256" key="2">
    <source>
        <dbReference type="ARBA" id="ARBA00022525"/>
    </source>
</evidence>
<gene>
    <name evidence="4" type="ORF">D2N39_03860</name>
</gene>
<protein>
    <recommendedName>
        <fullName evidence="6">Calcium-binding protein</fullName>
    </recommendedName>
</protein>
<comment type="subcellular location">
    <subcellularLocation>
        <location evidence="1">Secreted</location>
    </subcellularLocation>
</comment>
<name>A0A398BY19_9RHOB</name>
<keyword evidence="2" id="KW-0964">Secreted</keyword>
<dbReference type="InterPro" id="IPR018511">
    <property type="entry name" value="Hemolysin-typ_Ca-bd_CS"/>
</dbReference>
<dbReference type="InterPro" id="IPR001343">
    <property type="entry name" value="Hemolysn_Ca-bd"/>
</dbReference>
<accession>A0A398BY19</accession>
<dbReference type="Pfam" id="PF00353">
    <property type="entry name" value="HemolysinCabind"/>
    <property type="match status" value="2"/>
</dbReference>
<dbReference type="Proteomes" id="UP000266649">
    <property type="component" value="Unassembled WGS sequence"/>
</dbReference>
<keyword evidence="5" id="KW-1185">Reference proteome</keyword>
<dbReference type="Gene3D" id="2.150.10.10">
    <property type="entry name" value="Serralysin-like metalloprotease, C-terminal"/>
    <property type="match status" value="2"/>
</dbReference>
<dbReference type="PANTHER" id="PTHR38340:SF1">
    <property type="entry name" value="S-LAYER PROTEIN"/>
    <property type="match status" value="1"/>
</dbReference>
<evidence type="ECO:0000313" key="4">
    <source>
        <dbReference type="EMBL" id="RID92820.1"/>
    </source>
</evidence>
<organism evidence="4 5">
    <name type="scientific">Gemmobacter lutimaris</name>
    <dbReference type="NCBI Taxonomy" id="2306023"/>
    <lineage>
        <taxon>Bacteria</taxon>
        <taxon>Pseudomonadati</taxon>
        <taxon>Pseudomonadota</taxon>
        <taxon>Alphaproteobacteria</taxon>
        <taxon>Rhodobacterales</taxon>
        <taxon>Paracoccaceae</taxon>
        <taxon>Gemmobacter</taxon>
    </lineage>
</organism>
<evidence type="ECO:0000313" key="5">
    <source>
        <dbReference type="Proteomes" id="UP000266649"/>
    </source>
</evidence>
<evidence type="ECO:0000256" key="3">
    <source>
        <dbReference type="SAM" id="MobiDB-lite"/>
    </source>
</evidence>
<dbReference type="AlphaFoldDB" id="A0A398BY19"/>
<dbReference type="InterPro" id="IPR050557">
    <property type="entry name" value="RTX_toxin/Mannuronan_C5-epim"/>
</dbReference>
<dbReference type="GO" id="GO:0005509">
    <property type="term" value="F:calcium ion binding"/>
    <property type="evidence" value="ECO:0007669"/>
    <property type="project" value="InterPro"/>
</dbReference>
<dbReference type="EMBL" id="QXXQ01000002">
    <property type="protein sequence ID" value="RID92820.1"/>
    <property type="molecule type" value="Genomic_DNA"/>
</dbReference>
<dbReference type="OrthoDB" id="733404at2"/>
<dbReference type="InterPro" id="IPR011049">
    <property type="entry name" value="Serralysin-like_metalloprot_C"/>
</dbReference>
<evidence type="ECO:0000256" key="1">
    <source>
        <dbReference type="ARBA" id="ARBA00004613"/>
    </source>
</evidence>
<dbReference type="SUPFAM" id="SSF51120">
    <property type="entry name" value="beta-Roll"/>
    <property type="match status" value="1"/>
</dbReference>
<dbReference type="RefSeq" id="WP_119133478.1">
    <property type="nucleotide sequence ID" value="NZ_QXXQ01000002.1"/>
</dbReference>
<dbReference type="PANTHER" id="PTHR38340">
    <property type="entry name" value="S-LAYER PROTEIN"/>
    <property type="match status" value="1"/>
</dbReference>
<dbReference type="GO" id="GO:0005576">
    <property type="term" value="C:extracellular region"/>
    <property type="evidence" value="ECO:0007669"/>
    <property type="project" value="UniProtKB-SubCell"/>
</dbReference>
<feature type="region of interest" description="Disordered" evidence="3">
    <location>
        <begin position="235"/>
        <end position="261"/>
    </location>
</feature>
<feature type="compositionally biased region" description="Basic and acidic residues" evidence="3">
    <location>
        <begin position="235"/>
        <end position="245"/>
    </location>
</feature>
<dbReference type="PRINTS" id="PR00313">
    <property type="entry name" value="CABNDNGRPT"/>
</dbReference>
<sequence length="361" mass="37388">MASFTATAGIDRHRFAGKADDVLYFQFDAYANAGDDFTGGRGTDTIQIRSSMVAPAPGGGGFVATDEVYDFTGITFRSFERLSFYPMARMDMPGGVTLTSDQFGKGLISDRMELVGSDFSSTDVQAVTVNLAAGNSGFSAAGWRFATYAIGTLPVRWTSGQDEIRLIGSAGNNRITGSSQSDLIDGGAGVDTAHYAGETAHITVRLAGTQPSLLKIAGGNADTLVSIENVTAGAGDDRLTGDTRSNRLSGGAGDDTLSGRGARDVLAGGDGDDRLTGGAGADAFVFSAGHGRDTITDFNATGPRHDVLRLDDSLFTTRAEALAAATQQGADVVIRTSVAGDLVILSNTDLHDLSLADFLIV</sequence>
<proteinExistence type="predicted"/>
<comment type="caution">
    <text evidence="4">The sequence shown here is derived from an EMBL/GenBank/DDBJ whole genome shotgun (WGS) entry which is preliminary data.</text>
</comment>
<reference evidence="4 5" key="1">
    <citation type="submission" date="2018-09" db="EMBL/GenBank/DDBJ databases">
        <title>Gemmobacter lutimaris sp. nov., a marine bacterium isolated from tidal flat.</title>
        <authorList>
            <person name="Lee D.W."/>
            <person name="Yoo Y."/>
            <person name="Kim J.-J."/>
            <person name="Kim B.S."/>
        </authorList>
    </citation>
    <scope>NUCLEOTIDE SEQUENCE [LARGE SCALE GENOMIC DNA]</scope>
    <source>
        <strain evidence="4 5">YJ-T1-11</strain>
    </source>
</reference>
<evidence type="ECO:0008006" key="6">
    <source>
        <dbReference type="Google" id="ProtNLM"/>
    </source>
</evidence>
<dbReference type="PROSITE" id="PS00330">
    <property type="entry name" value="HEMOLYSIN_CALCIUM"/>
    <property type="match status" value="1"/>
</dbReference>